<feature type="region of interest" description="Disordered" evidence="1">
    <location>
        <begin position="121"/>
        <end position="153"/>
    </location>
</feature>
<evidence type="ECO:0000313" key="3">
    <source>
        <dbReference type="Proteomes" id="UP001626550"/>
    </source>
</evidence>
<keyword evidence="3" id="KW-1185">Reference proteome</keyword>
<feature type="non-terminal residue" evidence="2">
    <location>
        <position position="1"/>
    </location>
</feature>
<dbReference type="EMBL" id="JBJKFK010007127">
    <property type="protein sequence ID" value="KAL3307527.1"/>
    <property type="molecule type" value="Genomic_DNA"/>
</dbReference>
<accession>A0ABD2PLH6</accession>
<protein>
    <submittedName>
        <fullName evidence="2">Uncharacterized protein</fullName>
    </submittedName>
</protein>
<dbReference type="Proteomes" id="UP001626550">
    <property type="component" value="Unassembled WGS sequence"/>
</dbReference>
<organism evidence="2 3">
    <name type="scientific">Cichlidogyrus casuarinus</name>
    <dbReference type="NCBI Taxonomy" id="1844966"/>
    <lineage>
        <taxon>Eukaryota</taxon>
        <taxon>Metazoa</taxon>
        <taxon>Spiralia</taxon>
        <taxon>Lophotrochozoa</taxon>
        <taxon>Platyhelminthes</taxon>
        <taxon>Monogenea</taxon>
        <taxon>Monopisthocotylea</taxon>
        <taxon>Dactylogyridea</taxon>
        <taxon>Ancyrocephalidae</taxon>
        <taxon>Cichlidogyrus</taxon>
    </lineage>
</organism>
<reference evidence="2 3" key="1">
    <citation type="submission" date="2024-11" db="EMBL/GenBank/DDBJ databases">
        <title>Adaptive evolution of stress response genes in parasites aligns with host niche diversity.</title>
        <authorList>
            <person name="Hahn C."/>
            <person name="Resl P."/>
        </authorList>
    </citation>
    <scope>NUCLEOTIDE SEQUENCE [LARGE SCALE GENOMIC DNA]</scope>
    <source>
        <strain evidence="2">EGGRZ-B1_66</strain>
        <tissue evidence="2">Body</tissue>
    </source>
</reference>
<proteinExistence type="predicted"/>
<gene>
    <name evidence="2" type="ORF">Ciccas_013956</name>
</gene>
<comment type="caution">
    <text evidence="2">The sequence shown here is derived from an EMBL/GenBank/DDBJ whole genome shotgun (WGS) entry which is preliminary data.</text>
</comment>
<sequence length="153" mass="16199">VSLGSAASAYNTHVASSAAAAALDPYYQQQHPLASYGTSSAHYPGYESGIYPSDLMQNLMNYYGSANYALGDQDTRAQQGMQSLLDCSSVDFNAYSKTAMLMSGNADLSYLDPSAYSQTNGLNSLDISSRSQVSTATKRGRKSNSSEVSNGRG</sequence>
<evidence type="ECO:0000313" key="2">
    <source>
        <dbReference type="EMBL" id="KAL3307527.1"/>
    </source>
</evidence>
<evidence type="ECO:0000256" key="1">
    <source>
        <dbReference type="SAM" id="MobiDB-lite"/>
    </source>
</evidence>
<dbReference type="AlphaFoldDB" id="A0ABD2PLH6"/>
<name>A0ABD2PLH6_9PLAT</name>